<feature type="domain" description="RNA polymerase Rpb2" evidence="14">
    <location>
        <begin position="481"/>
        <end position="549"/>
    </location>
</feature>
<keyword evidence="4 6" id="KW-0804">Transcription</keyword>
<organism evidence="16 17">
    <name type="scientific">[Clostridium] ammoniilyticum</name>
    <dbReference type="NCBI Taxonomy" id="2981784"/>
    <lineage>
        <taxon>Bacteria</taxon>
        <taxon>Bacillati</taxon>
        <taxon>Bacillota</taxon>
        <taxon>Erysipelotrichia</taxon>
        <taxon>Erysipelotrichales</taxon>
        <taxon>Coprobacillaceae</taxon>
        <taxon>Faecalibacillus</taxon>
    </lineage>
</organism>
<evidence type="ECO:0000256" key="3">
    <source>
        <dbReference type="ARBA" id="ARBA00022695"/>
    </source>
</evidence>
<dbReference type="PANTHER" id="PTHR20856">
    <property type="entry name" value="DNA-DIRECTED RNA POLYMERASE I SUBUNIT 2"/>
    <property type="match status" value="1"/>
</dbReference>
<comment type="caution">
    <text evidence="16">The sequence shown here is derived from an EMBL/GenBank/DDBJ whole genome shotgun (WGS) entry which is preliminary data.</text>
</comment>
<dbReference type="Gene3D" id="2.40.50.150">
    <property type="match status" value="1"/>
</dbReference>
<feature type="domain" description="DNA-directed RNA polymerase subunit 2 hybrid-binding" evidence="10">
    <location>
        <begin position="687"/>
        <end position="1072"/>
    </location>
</feature>
<dbReference type="GO" id="GO:0003899">
    <property type="term" value="F:DNA-directed RNA polymerase activity"/>
    <property type="evidence" value="ECO:0007669"/>
    <property type="project" value="UniProtKB-EC"/>
</dbReference>
<keyword evidence="1 6" id="KW-0240">DNA-directed RNA polymerase</keyword>
<dbReference type="Gene3D" id="3.90.1100.10">
    <property type="match status" value="2"/>
</dbReference>
<evidence type="ECO:0000256" key="2">
    <source>
        <dbReference type="ARBA" id="ARBA00022679"/>
    </source>
</evidence>
<dbReference type="InterPro" id="IPR014724">
    <property type="entry name" value="RNA_pol_RPB2_OB-fold"/>
</dbReference>
<dbReference type="InterPro" id="IPR042107">
    <property type="entry name" value="DNA-dir_RNA_pol_bsu_ext_1_sf"/>
</dbReference>
<evidence type="ECO:0000259" key="14">
    <source>
        <dbReference type="Pfam" id="PF04565"/>
    </source>
</evidence>
<dbReference type="Pfam" id="PF10385">
    <property type="entry name" value="RNA_pol_Rpb2_45"/>
    <property type="match status" value="1"/>
</dbReference>
<dbReference type="InterPro" id="IPR015712">
    <property type="entry name" value="DNA-dir_RNA_pol_su2"/>
</dbReference>
<dbReference type="EMBL" id="JAOQJR010000020">
    <property type="protein sequence ID" value="MCU6739578.1"/>
    <property type="molecule type" value="Genomic_DNA"/>
</dbReference>
<accession>A0ABT2SYX0</accession>
<dbReference type="EC" id="2.7.7.6" evidence="6 8"/>
<dbReference type="InterPro" id="IPR037034">
    <property type="entry name" value="RNA_pol_Rpb2_2_sf"/>
</dbReference>
<dbReference type="InterPro" id="IPR019462">
    <property type="entry name" value="DNA-dir_RNA_pol_bsu_external_1"/>
</dbReference>
<dbReference type="Gene3D" id="3.90.1800.10">
    <property type="entry name" value="RNA polymerase alpha subunit dimerisation domain"/>
    <property type="match status" value="1"/>
</dbReference>
<comment type="function">
    <text evidence="6 8">DNA-dependent RNA polymerase catalyzes the transcription of DNA into RNA using the four ribonucleoside triphosphates as substrates.</text>
</comment>
<evidence type="ECO:0000259" key="12">
    <source>
        <dbReference type="Pfam" id="PF04561"/>
    </source>
</evidence>
<feature type="domain" description="RNA polymerase beta subunit protrusion" evidence="13">
    <location>
        <begin position="28"/>
        <end position="467"/>
    </location>
</feature>
<dbReference type="GO" id="GO:0000428">
    <property type="term" value="C:DNA-directed RNA polymerase complex"/>
    <property type="evidence" value="ECO:0007669"/>
    <property type="project" value="UniProtKB-KW"/>
</dbReference>
<evidence type="ECO:0000259" key="13">
    <source>
        <dbReference type="Pfam" id="PF04563"/>
    </source>
</evidence>
<dbReference type="Pfam" id="PF04565">
    <property type="entry name" value="RNA_pol_Rpb2_3"/>
    <property type="match status" value="1"/>
</dbReference>
<dbReference type="InterPro" id="IPR007121">
    <property type="entry name" value="RNA_pol_bsu_CS"/>
</dbReference>
<dbReference type="Gene3D" id="3.90.1110.10">
    <property type="entry name" value="RNA polymerase Rpb2, domain 2"/>
    <property type="match status" value="2"/>
</dbReference>
<dbReference type="Gene3D" id="2.30.150.10">
    <property type="entry name" value="DNA-directed RNA polymerase, beta subunit, external 1 domain"/>
    <property type="match status" value="1"/>
</dbReference>
<dbReference type="InterPro" id="IPR007645">
    <property type="entry name" value="RNA_pol_Rpb2_3"/>
</dbReference>
<gene>
    <name evidence="6 16" type="primary">rpoB</name>
    <name evidence="16" type="ORF">OCV55_13105</name>
</gene>
<dbReference type="SUPFAM" id="SSF64484">
    <property type="entry name" value="beta and beta-prime subunits of DNA dependent RNA-polymerase"/>
    <property type="match status" value="1"/>
</dbReference>
<feature type="domain" description="RNA polymerase Rpb2" evidence="12">
    <location>
        <begin position="140"/>
        <end position="282"/>
    </location>
</feature>
<evidence type="ECO:0000259" key="11">
    <source>
        <dbReference type="Pfam" id="PF04560"/>
    </source>
</evidence>
<dbReference type="InterPro" id="IPR007120">
    <property type="entry name" value="DNA-dir_RNAP_su2_dom"/>
</dbReference>
<dbReference type="Gene3D" id="2.40.50.100">
    <property type="match status" value="1"/>
</dbReference>
<feature type="compositionally biased region" description="Basic and acidic residues" evidence="9">
    <location>
        <begin position="1163"/>
        <end position="1191"/>
    </location>
</feature>
<evidence type="ECO:0000256" key="1">
    <source>
        <dbReference type="ARBA" id="ARBA00022478"/>
    </source>
</evidence>
<evidence type="ECO:0000256" key="4">
    <source>
        <dbReference type="ARBA" id="ARBA00023163"/>
    </source>
</evidence>
<feature type="domain" description="DNA-directed RNA polymerase beta subunit external 1" evidence="15">
    <location>
        <begin position="559"/>
        <end position="625"/>
    </location>
</feature>
<dbReference type="CDD" id="cd00653">
    <property type="entry name" value="RNA_pol_B_RPB2"/>
    <property type="match status" value="1"/>
</dbReference>
<evidence type="ECO:0000256" key="7">
    <source>
        <dbReference type="RuleBase" id="RU000434"/>
    </source>
</evidence>
<feature type="domain" description="RNA polymerase Rpb2" evidence="11">
    <location>
        <begin position="1074"/>
        <end position="1149"/>
    </location>
</feature>
<dbReference type="RefSeq" id="WP_119362729.1">
    <property type="nucleotide sequence ID" value="NZ_JAOQJR010000020.1"/>
</dbReference>
<comment type="similarity">
    <text evidence="6 7">Belongs to the RNA polymerase beta chain family.</text>
</comment>
<proteinExistence type="inferred from homology"/>
<dbReference type="InterPro" id="IPR007641">
    <property type="entry name" value="RNA_pol_Rpb2_7"/>
</dbReference>
<dbReference type="InterPro" id="IPR007644">
    <property type="entry name" value="RNA_pol_bsu_protrusion"/>
</dbReference>
<name>A0ABT2SYX0_9FIRM</name>
<dbReference type="HAMAP" id="MF_01321">
    <property type="entry name" value="RNApol_bact_RpoB"/>
    <property type="match status" value="1"/>
</dbReference>
<evidence type="ECO:0000313" key="17">
    <source>
        <dbReference type="Proteomes" id="UP001208364"/>
    </source>
</evidence>
<keyword evidence="2 6" id="KW-0808">Transferase</keyword>
<reference evidence="16 17" key="1">
    <citation type="journal article" date="2021" name="ISME Commun">
        <title>Automated analysis of genomic sequences facilitates high-throughput and comprehensive description of bacteria.</title>
        <authorList>
            <person name="Hitch T.C.A."/>
        </authorList>
    </citation>
    <scope>NUCLEOTIDE SEQUENCE [LARGE SCALE GENOMIC DNA]</scope>
    <source>
        <strain evidence="16 17">H4_15</strain>
    </source>
</reference>
<dbReference type="Pfam" id="PF04563">
    <property type="entry name" value="RNA_pol_Rpb2_1"/>
    <property type="match status" value="1"/>
</dbReference>
<feature type="region of interest" description="Disordered" evidence="9">
    <location>
        <begin position="1157"/>
        <end position="1201"/>
    </location>
</feature>
<sequence length="1201" mass="133829">MEKHTTTAKSKITRRNYSRISGSLELPNLVEIQTNSYKWFKEVGIKEVFDDIYPITNFNETLSLEFVDCAFDEPKYSVNESKDRDANYAAPIRATLRLINSGTGEIKEQEVFMGDFPLMTDSGTFIINGAERVIVSQLVRSPGAYFADAIDKSGKTVFEGSIIPSRGTWLEFENDAKDVLNVRIDRNRKIPGTVLLRALGLSSNEDIIDVFGDHEFILNTLAKDNTTNTEEALIEIYNKLRPGEPATLEGATSLLYTRFFDPKRYDLAKAGRFKFKKKLSLLDRIAGRVLAEDVKDVDGNVVCTKGTVITNEVIDTLRPVFEAGAHTVEMKTNPRLESNGVLQVVHVYVDESRTKVMKVIGTDLSLNCKYVTISDMIAAYSYMLNLVDIFNSYDLAPEDRVSHMARIGLLDDIDHLGNRRVRSVGELIQNQFRIGLSRMERVVKERMSLSEVDSVTPQSLTNIRPLTAAMKEFFASSQLSQFMDQINPLAELTNKRRLSALGPGGLSRDRAGYEVRDVHASHYGRICPIETPEGPNIGLISTLASYAKINEYGFIETPYRKVNKCVIDEDDVRYLTADEEKNYIIAQANVQTSDEGEILDEQVIARHLGENIMAKREDVDFIDISPKQIVSVATSCIPFLENDDATRALMGANMQRQAVPLLNPHTPFVGTGMEYQAARDSGAALVSKHNGTVSYVDAKRIEIVDDEAVVHKYRLTKFAISNAGTCINHKPIVKVGEEVVVGQVLADGPAMEQGELALGQNVLVGFMTWNGYNYEDAVIMSERLVKEDVYTSIHIDEYSIECRDTKLGPEEITRDIPNVGDEARKNLNSDGIIMIGAEVKEGDILVGKVTPKGQAELSAEEKLLLAIFGEKSREVKDNSLRVPHGGAGIVHDIKIFDRKNGDELQPGVNRVVKVYIVQKRKISEGDKMAGRHGNKGVISKILPIEDMPHLEDGTPLDIMLNPLGVPSRMNIGQVLELHLGYAARQLGLYIATPAFDGLHREDLEALMKEAGMNEDGKQPVISGRTGEYFDSPVSVGIMYFVKLSHMVDDKLHARSVGPYSLVTQQPLGGKAQNGGQRFGEMEVWALEAYGAAYTLREILTVKSDDVVGRVKTYEAIVKGQPMPEPGLPESFRVLKKELQALALDIRLLDENDQEIDERNIEDEERRFPRSIEKEDVNEEKEVVTDAMKSEELVETEESESL</sequence>
<evidence type="ECO:0000313" key="16">
    <source>
        <dbReference type="EMBL" id="MCU6739578.1"/>
    </source>
</evidence>
<dbReference type="InterPro" id="IPR007642">
    <property type="entry name" value="RNA_pol_Rpb2_2"/>
</dbReference>
<dbReference type="InterPro" id="IPR010243">
    <property type="entry name" value="RNA_pol_bsu_bac"/>
</dbReference>
<comment type="catalytic activity">
    <reaction evidence="5 6 8">
        <text>RNA(n) + a ribonucleoside 5'-triphosphate = RNA(n+1) + diphosphate</text>
        <dbReference type="Rhea" id="RHEA:21248"/>
        <dbReference type="Rhea" id="RHEA-COMP:14527"/>
        <dbReference type="Rhea" id="RHEA-COMP:17342"/>
        <dbReference type="ChEBI" id="CHEBI:33019"/>
        <dbReference type="ChEBI" id="CHEBI:61557"/>
        <dbReference type="ChEBI" id="CHEBI:140395"/>
        <dbReference type="EC" id="2.7.7.6"/>
    </reaction>
</comment>
<evidence type="ECO:0000256" key="5">
    <source>
        <dbReference type="ARBA" id="ARBA00048552"/>
    </source>
</evidence>
<keyword evidence="17" id="KW-1185">Reference proteome</keyword>
<evidence type="ECO:0000259" key="15">
    <source>
        <dbReference type="Pfam" id="PF10385"/>
    </source>
</evidence>
<feature type="compositionally biased region" description="Acidic residues" evidence="9">
    <location>
        <begin position="1192"/>
        <end position="1201"/>
    </location>
</feature>
<dbReference type="NCBIfam" id="TIGR02013">
    <property type="entry name" value="rpoB"/>
    <property type="match status" value="1"/>
</dbReference>
<evidence type="ECO:0000256" key="6">
    <source>
        <dbReference type="HAMAP-Rule" id="MF_01321"/>
    </source>
</evidence>
<dbReference type="InterPro" id="IPR037033">
    <property type="entry name" value="DNA-dir_RNAP_su2_hyb_sf"/>
</dbReference>
<dbReference type="Pfam" id="PF00562">
    <property type="entry name" value="RNA_pol_Rpb2_6"/>
    <property type="match status" value="1"/>
</dbReference>
<comment type="subunit">
    <text evidence="6 8">The RNAP catalytic core consists of 2 alpha, 1 beta, 1 beta' and 1 omega subunit. When a sigma factor is associated with the core the holoenzyme is formed, which can initiate transcription.</text>
</comment>
<dbReference type="Gene3D" id="2.40.270.10">
    <property type="entry name" value="DNA-directed RNA polymerase, subunit 2, domain 6"/>
    <property type="match status" value="2"/>
</dbReference>
<dbReference type="Proteomes" id="UP001208364">
    <property type="component" value="Unassembled WGS sequence"/>
</dbReference>
<evidence type="ECO:0000256" key="9">
    <source>
        <dbReference type="SAM" id="MobiDB-lite"/>
    </source>
</evidence>
<dbReference type="PROSITE" id="PS01166">
    <property type="entry name" value="RNA_POL_BETA"/>
    <property type="match status" value="1"/>
</dbReference>
<evidence type="ECO:0000259" key="10">
    <source>
        <dbReference type="Pfam" id="PF00562"/>
    </source>
</evidence>
<keyword evidence="3 6" id="KW-0548">Nucleotidyltransferase</keyword>
<dbReference type="Pfam" id="PF04561">
    <property type="entry name" value="RNA_pol_Rpb2_2"/>
    <property type="match status" value="1"/>
</dbReference>
<evidence type="ECO:0000256" key="8">
    <source>
        <dbReference type="RuleBase" id="RU363031"/>
    </source>
</evidence>
<dbReference type="NCBIfam" id="NF001616">
    <property type="entry name" value="PRK00405.1"/>
    <property type="match status" value="1"/>
</dbReference>
<dbReference type="Pfam" id="PF04560">
    <property type="entry name" value="RNA_pol_Rpb2_7"/>
    <property type="match status" value="1"/>
</dbReference>
<protein>
    <recommendedName>
        <fullName evidence="6 8">DNA-directed RNA polymerase subunit beta</fullName>
        <shortName evidence="6">RNAP subunit beta</shortName>
        <ecNumber evidence="6 8">2.7.7.6</ecNumber>
    </recommendedName>
    <alternativeName>
        <fullName evidence="6">RNA polymerase subunit beta</fullName>
    </alternativeName>
    <alternativeName>
        <fullName evidence="6">Transcriptase subunit beta</fullName>
    </alternativeName>
</protein>